<dbReference type="EMBL" id="KX900478">
    <property type="protein sequence ID" value="AQY18990.1"/>
    <property type="molecule type" value="mRNA"/>
</dbReference>
<dbReference type="GO" id="GO:0005549">
    <property type="term" value="F:odorant binding"/>
    <property type="evidence" value="ECO:0007669"/>
    <property type="project" value="InterPro"/>
</dbReference>
<organism evidence="2">
    <name type="scientific">Galeruca daurica</name>
    <dbReference type="NCBI Taxonomy" id="1651263"/>
    <lineage>
        <taxon>Eukaryota</taxon>
        <taxon>Metazoa</taxon>
        <taxon>Ecdysozoa</taxon>
        <taxon>Arthropoda</taxon>
        <taxon>Hexapoda</taxon>
        <taxon>Insecta</taxon>
        <taxon>Pterygota</taxon>
        <taxon>Neoptera</taxon>
        <taxon>Endopterygota</taxon>
        <taxon>Coleoptera</taxon>
        <taxon>Polyphaga</taxon>
        <taxon>Cucujiformia</taxon>
        <taxon>Chrysomeloidea</taxon>
        <taxon>Chrysomelidae</taxon>
        <taxon>Galerucinae</taxon>
        <taxon>Galerucites</taxon>
        <taxon>Galeruca</taxon>
    </lineage>
</organism>
<protein>
    <submittedName>
        <fullName evidence="2">Odorant-binding protein</fullName>
    </submittedName>
</protein>
<dbReference type="Pfam" id="PF01395">
    <property type="entry name" value="PBP_GOBP"/>
    <property type="match status" value="1"/>
</dbReference>
<accession>A0A1U9W520</accession>
<evidence type="ECO:0000256" key="1">
    <source>
        <dbReference type="SAM" id="SignalP"/>
    </source>
</evidence>
<evidence type="ECO:0000313" key="2">
    <source>
        <dbReference type="EMBL" id="AQY18990.1"/>
    </source>
</evidence>
<feature type="signal peptide" evidence="1">
    <location>
        <begin position="1"/>
        <end position="17"/>
    </location>
</feature>
<dbReference type="SMART" id="SM00708">
    <property type="entry name" value="PhBP"/>
    <property type="match status" value="1"/>
</dbReference>
<gene>
    <name evidence="2" type="primary">OBP26</name>
</gene>
<sequence>MHISVFALFFVLAVVSAEITHEQIEAFKKIHEKCQSDPETKIDDAIYDKIKRGEKVTDPRLGKHTLCMNVGSGVQSQNGDINLDKLKQIVERASSNKERVDEIISKCGTRTSTNAEEAAVGLAECLMKFRSGSLHGEHHGHH</sequence>
<reference evidence="2" key="1">
    <citation type="submission" date="2016-09" db="EMBL/GenBank/DDBJ databases">
        <title>Identification and Expression Profile Analysis of Odorant-binding Proteins Genes in Galeruca daurica.</title>
        <authorList>
            <person name="Li L."/>
            <person name="Pang B."/>
        </authorList>
    </citation>
    <scope>NUCLEOTIDE SEQUENCE</scope>
</reference>
<dbReference type="AlphaFoldDB" id="A0A1U9W520"/>
<dbReference type="SUPFAM" id="SSF47565">
    <property type="entry name" value="Insect pheromone/odorant-binding proteins"/>
    <property type="match status" value="1"/>
</dbReference>
<keyword evidence="1" id="KW-0732">Signal</keyword>
<dbReference type="CDD" id="cd23992">
    <property type="entry name" value="PBP_GOBP"/>
    <property type="match status" value="1"/>
</dbReference>
<feature type="chain" id="PRO_5012165745" evidence="1">
    <location>
        <begin position="18"/>
        <end position="142"/>
    </location>
</feature>
<dbReference type="Gene3D" id="1.10.238.20">
    <property type="entry name" value="Pheromone/general odorant binding protein domain"/>
    <property type="match status" value="1"/>
</dbReference>
<dbReference type="InterPro" id="IPR006170">
    <property type="entry name" value="PBP/GOBP"/>
</dbReference>
<name>A0A1U9W520_9CUCU</name>
<proteinExistence type="evidence at transcript level"/>
<dbReference type="InterPro" id="IPR036728">
    <property type="entry name" value="PBP_GOBP_sf"/>
</dbReference>